<dbReference type="EMBL" id="CM004482">
    <property type="protein sequence ID" value="OCT63297.1"/>
    <property type="molecule type" value="Genomic_DNA"/>
</dbReference>
<gene>
    <name evidence="1" type="ORF">XELAEV_18044395mg</name>
</gene>
<reference evidence="2" key="1">
    <citation type="journal article" date="2016" name="Nature">
        <title>Genome evolution in the allotetraploid frog Xenopus laevis.</title>
        <authorList>
            <person name="Session A.M."/>
            <person name="Uno Y."/>
            <person name="Kwon T."/>
            <person name="Chapman J.A."/>
            <person name="Toyoda A."/>
            <person name="Takahashi S."/>
            <person name="Fukui A."/>
            <person name="Hikosaka A."/>
            <person name="Suzuki A."/>
            <person name="Kondo M."/>
            <person name="van Heeringen S.J."/>
            <person name="Quigley I."/>
            <person name="Heinz S."/>
            <person name="Ogino H."/>
            <person name="Ochi H."/>
            <person name="Hellsten U."/>
            <person name="Lyons J.B."/>
            <person name="Simakov O."/>
            <person name="Putnam N."/>
            <person name="Stites J."/>
            <person name="Kuroki Y."/>
            <person name="Tanaka T."/>
            <person name="Michiue T."/>
            <person name="Watanabe M."/>
            <person name="Bogdanovic O."/>
            <person name="Lister R."/>
            <person name="Georgiou G."/>
            <person name="Paranjpe S.S."/>
            <person name="van Kruijsbergen I."/>
            <person name="Shu S."/>
            <person name="Carlson J."/>
            <person name="Kinoshita T."/>
            <person name="Ohta Y."/>
            <person name="Mawaribuchi S."/>
            <person name="Jenkins J."/>
            <person name="Grimwood J."/>
            <person name="Schmutz J."/>
            <person name="Mitros T."/>
            <person name="Mozaffari S.V."/>
            <person name="Suzuki Y."/>
            <person name="Haramoto Y."/>
            <person name="Yamamoto T.S."/>
            <person name="Takagi C."/>
            <person name="Heald R."/>
            <person name="Miller K."/>
            <person name="Haudenschild C."/>
            <person name="Kitzman J."/>
            <person name="Nakayama T."/>
            <person name="Izutsu Y."/>
            <person name="Robert J."/>
            <person name="Fortriede J."/>
            <person name="Burns K."/>
            <person name="Lotay V."/>
            <person name="Karimi K."/>
            <person name="Yasuoka Y."/>
            <person name="Dichmann D.S."/>
            <person name="Flajnik M.F."/>
            <person name="Houston D.W."/>
            <person name="Shendure J."/>
            <person name="DuPasquier L."/>
            <person name="Vize P.D."/>
            <person name="Zorn A.M."/>
            <person name="Ito M."/>
            <person name="Marcotte E.M."/>
            <person name="Wallingford J.B."/>
            <person name="Ito Y."/>
            <person name="Asashima M."/>
            <person name="Ueno N."/>
            <person name="Matsuda Y."/>
            <person name="Veenstra G.J."/>
            <person name="Fujiyama A."/>
            <person name="Harland R.M."/>
            <person name="Taira M."/>
            <person name="Rokhsar D.S."/>
        </authorList>
    </citation>
    <scope>NUCLEOTIDE SEQUENCE [LARGE SCALE GENOMIC DNA]</scope>
    <source>
        <strain evidence="2">J</strain>
    </source>
</reference>
<dbReference type="PANTHER" id="PTHR21301:SF12">
    <property type="match status" value="1"/>
</dbReference>
<dbReference type="Proteomes" id="UP000694892">
    <property type="component" value="Chromosome 9_10L"/>
</dbReference>
<evidence type="ECO:0000313" key="1">
    <source>
        <dbReference type="EMBL" id="OCT63297.1"/>
    </source>
</evidence>
<protein>
    <recommendedName>
        <fullName evidence="3">Reverse transcriptase domain-containing protein</fullName>
    </recommendedName>
</protein>
<evidence type="ECO:0000313" key="2">
    <source>
        <dbReference type="Proteomes" id="UP000694892"/>
    </source>
</evidence>
<evidence type="ECO:0008006" key="3">
    <source>
        <dbReference type="Google" id="ProtNLM"/>
    </source>
</evidence>
<dbReference type="AlphaFoldDB" id="A0A974BYW1"/>
<sequence length="340" mass="39704">MGSNVAPTYANIFMHAYETQHIYNHPLFHKYGGYYRRYIDDLFFLWYGPDEDLSAFVNNLNVVPSTIRFTLHRDPHSIHFLDVTLYKSQTKVFQKPTDKNTLLYYTRSHPRHLLNSLPRSQMLRVVRVTRKVPRYLHNNVVFANHEFSSGGDKSLWEGNEKGMKRNVQITEWLCYNLPAAQKKQKGWGPRENICFVDGIVSGKVDKKRSSITWVVLYERNIRIKMQGEESRKQTYNLKPIQFVEKDNIEKYNLKWEFRLNDEWYEKCAEQPPVHLTAKPKQFIDRKYRIGTSEPVSGVTASSIANKQCWTGPLGVFLLSRWASPTLLVCCKGISKMPTAS</sequence>
<organism evidence="1 2">
    <name type="scientific">Xenopus laevis</name>
    <name type="common">African clawed frog</name>
    <dbReference type="NCBI Taxonomy" id="8355"/>
    <lineage>
        <taxon>Eukaryota</taxon>
        <taxon>Metazoa</taxon>
        <taxon>Chordata</taxon>
        <taxon>Craniata</taxon>
        <taxon>Vertebrata</taxon>
        <taxon>Euteleostomi</taxon>
        <taxon>Amphibia</taxon>
        <taxon>Batrachia</taxon>
        <taxon>Anura</taxon>
        <taxon>Pipoidea</taxon>
        <taxon>Pipidae</taxon>
        <taxon>Xenopodinae</taxon>
        <taxon>Xenopus</taxon>
        <taxon>Xenopus</taxon>
    </lineage>
</organism>
<name>A0A974BYW1_XENLA</name>
<proteinExistence type="predicted"/>
<dbReference type="PANTHER" id="PTHR21301">
    <property type="entry name" value="REVERSE TRANSCRIPTASE"/>
    <property type="match status" value="1"/>
</dbReference>
<accession>A0A974BYW1</accession>